<keyword evidence="4" id="KW-0520">NAD</keyword>
<evidence type="ECO:0000313" key="9">
    <source>
        <dbReference type="Proteomes" id="UP000276133"/>
    </source>
</evidence>
<comment type="caution">
    <text evidence="8">The sequence shown here is derived from an EMBL/GenBank/DDBJ whole genome shotgun (WGS) entry which is preliminary data.</text>
</comment>
<dbReference type="EC" id="2.4.2.30" evidence="8"/>
<dbReference type="AlphaFoldDB" id="A0A3M7P3M4"/>
<keyword evidence="9" id="KW-1185">Reference proteome</keyword>
<evidence type="ECO:0000256" key="1">
    <source>
        <dbReference type="ARBA" id="ARBA00022676"/>
    </source>
</evidence>
<keyword evidence="1 8" id="KW-0328">Glycosyltransferase</keyword>
<dbReference type="Proteomes" id="UP000276133">
    <property type="component" value="Unassembled WGS sequence"/>
</dbReference>
<feature type="domain" description="PARP catalytic" evidence="6">
    <location>
        <begin position="134"/>
        <end position="236"/>
    </location>
</feature>
<dbReference type="PANTHER" id="PTHR21328">
    <property type="entry name" value="POLY ADP-RIBOSE POLYMERASE FAMILY, MEMBER PARP"/>
    <property type="match status" value="1"/>
</dbReference>
<accession>A0A3M7P3M4</accession>
<evidence type="ECO:0000256" key="3">
    <source>
        <dbReference type="ARBA" id="ARBA00022695"/>
    </source>
</evidence>
<dbReference type="GO" id="GO:0016779">
    <property type="term" value="F:nucleotidyltransferase activity"/>
    <property type="evidence" value="ECO:0007669"/>
    <property type="project" value="UniProtKB-KW"/>
</dbReference>
<dbReference type="SUPFAM" id="SSF56399">
    <property type="entry name" value="ADP-ribosylation"/>
    <property type="match status" value="1"/>
</dbReference>
<evidence type="ECO:0000313" key="8">
    <source>
        <dbReference type="EMBL" id="RMZ93672.1"/>
    </source>
</evidence>
<dbReference type="InterPro" id="IPR012317">
    <property type="entry name" value="Poly(ADP-ribose)pol_cat_dom"/>
</dbReference>
<dbReference type="InterPro" id="IPR051838">
    <property type="entry name" value="ARTD_PARP"/>
</dbReference>
<evidence type="ECO:0000256" key="4">
    <source>
        <dbReference type="ARBA" id="ARBA00023027"/>
    </source>
</evidence>
<organism evidence="8 9">
    <name type="scientific">Brachionus plicatilis</name>
    <name type="common">Marine rotifer</name>
    <name type="synonym">Brachionus muelleri</name>
    <dbReference type="NCBI Taxonomy" id="10195"/>
    <lineage>
        <taxon>Eukaryota</taxon>
        <taxon>Metazoa</taxon>
        <taxon>Spiralia</taxon>
        <taxon>Gnathifera</taxon>
        <taxon>Rotifera</taxon>
        <taxon>Eurotatoria</taxon>
        <taxon>Monogononta</taxon>
        <taxon>Pseudotrocha</taxon>
        <taxon>Ploima</taxon>
        <taxon>Brachionidae</taxon>
        <taxon>Brachionus</taxon>
    </lineage>
</organism>
<dbReference type="InterPro" id="IPR041400">
    <property type="entry name" value="PARP16_N"/>
</dbReference>
<dbReference type="OrthoDB" id="19501at2759"/>
<evidence type="ECO:0000259" key="7">
    <source>
        <dbReference type="Pfam" id="PF18084"/>
    </source>
</evidence>
<evidence type="ECO:0000256" key="5">
    <source>
        <dbReference type="ARBA" id="ARBA00024347"/>
    </source>
</evidence>
<gene>
    <name evidence="8" type="ORF">BpHYR1_019820</name>
</gene>
<feature type="domain" description="PARP16 N-terminal" evidence="7">
    <location>
        <begin position="25"/>
        <end position="103"/>
    </location>
</feature>
<evidence type="ECO:0000259" key="6">
    <source>
        <dbReference type="Pfam" id="PF00644"/>
    </source>
</evidence>
<keyword evidence="2 8" id="KW-0808">Transferase</keyword>
<evidence type="ECO:0000256" key="2">
    <source>
        <dbReference type="ARBA" id="ARBA00022679"/>
    </source>
</evidence>
<proteinExistence type="inferred from homology"/>
<reference evidence="8 9" key="1">
    <citation type="journal article" date="2018" name="Sci. Rep.">
        <title>Genomic signatures of local adaptation to the degree of environmental predictability in rotifers.</title>
        <authorList>
            <person name="Franch-Gras L."/>
            <person name="Hahn C."/>
            <person name="Garcia-Roger E.M."/>
            <person name="Carmona M.J."/>
            <person name="Serra M."/>
            <person name="Gomez A."/>
        </authorList>
    </citation>
    <scope>NUCLEOTIDE SEQUENCE [LARGE SCALE GENOMIC DNA]</scope>
    <source>
        <strain evidence="8">HYR1</strain>
    </source>
</reference>
<dbReference type="EMBL" id="REGN01013633">
    <property type="protein sequence ID" value="RMZ93672.1"/>
    <property type="molecule type" value="Genomic_DNA"/>
</dbReference>
<dbReference type="Pfam" id="PF18084">
    <property type="entry name" value="ARTD15_N"/>
    <property type="match status" value="1"/>
</dbReference>
<dbReference type="Gene3D" id="3.90.228.10">
    <property type="match status" value="1"/>
</dbReference>
<sequence>MSISIESKRRLIEDHMAKIFQEKNKSELLALDFEINLLICSAQSYKHESVLKPFPSTFLSDSTNSKNYDQLVKALLSLPPLLEWPTRIKKFNHDQLCVVYWILMHKNYHLSLCTSIDKEKIKESAKYVHDFASPSHIFEIKYSEEKNKKFDLLKQNTIEDLALEGAATSICFHGTRMDNLYSIMHMGLLSHLNKNGIFGDGTYLSQEPSISLHYSPSCKTWSSSLIGQRMSCLLVCETINHPRHVKIGINENALVEDKNGNSKTVPEKYLLVKNNEYVRVRYVLLYAEKTKKTVKNSRLIKFISDNKFLLLLF</sequence>
<keyword evidence="3" id="KW-0548">Nucleotidyltransferase</keyword>
<dbReference type="STRING" id="10195.A0A3M7P3M4"/>
<comment type="similarity">
    <text evidence="5">Belongs to the ARTD/PARP family.</text>
</comment>
<dbReference type="GO" id="GO:0003950">
    <property type="term" value="F:NAD+ poly-ADP-ribosyltransferase activity"/>
    <property type="evidence" value="ECO:0007669"/>
    <property type="project" value="UniProtKB-EC"/>
</dbReference>
<feature type="non-terminal residue" evidence="8">
    <location>
        <position position="313"/>
    </location>
</feature>
<dbReference type="Pfam" id="PF00644">
    <property type="entry name" value="PARP"/>
    <property type="match status" value="1"/>
</dbReference>
<name>A0A3M7P3M4_BRAPC</name>
<protein>
    <submittedName>
        <fullName evidence="8">Mono [ADP-ribose] polymerase PARP16</fullName>
        <ecNumber evidence="8">2.4.2.30</ecNumber>
    </submittedName>
</protein>